<keyword evidence="1" id="KW-0732">Signal</keyword>
<feature type="chain" id="PRO_5024440805" description="Osiris 16" evidence="1">
    <location>
        <begin position="22"/>
        <end position="263"/>
    </location>
</feature>
<evidence type="ECO:0000313" key="2">
    <source>
        <dbReference type="EMBL" id="KAB0794909.1"/>
    </source>
</evidence>
<reference evidence="2 3" key="1">
    <citation type="journal article" date="2018" name="Elife">
        <title>Firefly genomes illuminate parallel origins of bioluminescence in beetles.</title>
        <authorList>
            <person name="Fallon T.R."/>
            <person name="Lower S.E."/>
            <person name="Chang C.H."/>
            <person name="Bessho-Uehara M."/>
            <person name="Martin G.J."/>
            <person name="Bewick A.J."/>
            <person name="Behringer M."/>
            <person name="Debat H.J."/>
            <person name="Wong I."/>
            <person name="Day J.C."/>
            <person name="Suvorov A."/>
            <person name="Silva C.J."/>
            <person name="Stanger-Hall K.F."/>
            <person name="Hall D.W."/>
            <person name="Schmitz R.J."/>
            <person name="Nelson D.R."/>
            <person name="Lewis S.M."/>
            <person name="Shigenobu S."/>
            <person name="Bybee S.M."/>
            <person name="Larracuente A.M."/>
            <person name="Oba Y."/>
            <person name="Weng J.K."/>
        </authorList>
    </citation>
    <scope>NUCLEOTIDE SEQUENCE [LARGE SCALE GENOMIC DNA]</scope>
    <source>
        <strain evidence="2">1611_PpyrPB1</strain>
        <tissue evidence="2">Whole body</tissue>
    </source>
</reference>
<organism evidence="2 3">
    <name type="scientific">Photinus pyralis</name>
    <name type="common">Common eastern firefly</name>
    <name type="synonym">Lampyris pyralis</name>
    <dbReference type="NCBI Taxonomy" id="7054"/>
    <lineage>
        <taxon>Eukaryota</taxon>
        <taxon>Metazoa</taxon>
        <taxon>Ecdysozoa</taxon>
        <taxon>Arthropoda</taxon>
        <taxon>Hexapoda</taxon>
        <taxon>Insecta</taxon>
        <taxon>Pterygota</taxon>
        <taxon>Neoptera</taxon>
        <taxon>Endopterygota</taxon>
        <taxon>Coleoptera</taxon>
        <taxon>Polyphaga</taxon>
        <taxon>Elateriformia</taxon>
        <taxon>Elateroidea</taxon>
        <taxon>Lampyridae</taxon>
        <taxon>Lampyrinae</taxon>
        <taxon>Photinus</taxon>
    </lineage>
</organism>
<dbReference type="Proteomes" id="UP000327044">
    <property type="component" value="Unassembled WGS sequence"/>
</dbReference>
<dbReference type="OrthoDB" id="6627399at2759"/>
<protein>
    <recommendedName>
        <fullName evidence="4">Osiris 16</fullName>
    </recommendedName>
</protein>
<dbReference type="PANTHER" id="PTHR21879:SF9">
    <property type="entry name" value="OSIRIS 16"/>
    <property type="match status" value="1"/>
</dbReference>
<evidence type="ECO:0008006" key="4">
    <source>
        <dbReference type="Google" id="ProtNLM"/>
    </source>
</evidence>
<dbReference type="PANTHER" id="PTHR21879">
    <property type="entry name" value="FI03362P-RELATED-RELATED"/>
    <property type="match status" value="1"/>
</dbReference>
<dbReference type="GO" id="GO:0016020">
    <property type="term" value="C:membrane"/>
    <property type="evidence" value="ECO:0007669"/>
    <property type="project" value="TreeGrafter"/>
</dbReference>
<dbReference type="Pfam" id="PF07898">
    <property type="entry name" value="DUF1676"/>
    <property type="match status" value="1"/>
</dbReference>
<gene>
    <name evidence="2" type="ORF">PPYR_11748</name>
</gene>
<dbReference type="AlphaFoldDB" id="A0A5N4AC89"/>
<dbReference type="FunCoup" id="A0A5N4AC89">
    <property type="interactions" value="44"/>
</dbReference>
<sequence length="263" mass="27674">MRARIQYVLLFTLVVLNYVTADNATPTPDRSEFKKSLSRDCSNAYTTTCLKLDIVSWVDKLNEDDDYSVFPGISVVRENGSARANTADIVAELAREFPNDAEARLDAYLLRKVSNYLNSHSLRLKLFDSDAVSTARGKGGSFGGGGGGGKKGGGGMGMLLAAAAMMKGTLGALALGGVAALAGKALMTGLIALMLAGIVGLKSLTSGGGKTTYEIVSKPIYSHSNTHSVSHEEHGGHGHGGYSSYGRSFDMPLPLGLQPHYQP</sequence>
<dbReference type="InterPro" id="IPR012464">
    <property type="entry name" value="DUF1676"/>
</dbReference>
<comment type="caution">
    <text evidence="2">The sequence shown here is derived from an EMBL/GenBank/DDBJ whole genome shotgun (WGS) entry which is preliminary data.</text>
</comment>
<feature type="signal peptide" evidence="1">
    <location>
        <begin position="1"/>
        <end position="21"/>
    </location>
</feature>
<keyword evidence="3" id="KW-1185">Reference proteome</keyword>
<dbReference type="EMBL" id="VVIM01000008">
    <property type="protein sequence ID" value="KAB0794909.1"/>
    <property type="molecule type" value="Genomic_DNA"/>
</dbReference>
<evidence type="ECO:0000313" key="3">
    <source>
        <dbReference type="Proteomes" id="UP000327044"/>
    </source>
</evidence>
<name>A0A5N4AC89_PHOPY</name>
<dbReference type="InParanoid" id="A0A5N4AC89"/>
<accession>A0A5N4AC89</accession>
<evidence type="ECO:0000256" key="1">
    <source>
        <dbReference type="SAM" id="SignalP"/>
    </source>
</evidence>
<proteinExistence type="predicted"/>